<keyword evidence="5 9" id="KW-0418">Kinase</keyword>
<dbReference type="InterPro" id="IPR036890">
    <property type="entry name" value="HATPase_C_sf"/>
</dbReference>
<dbReference type="SMART" id="SM00388">
    <property type="entry name" value="HisKA"/>
    <property type="match status" value="1"/>
</dbReference>
<dbReference type="Gene3D" id="1.10.287.130">
    <property type="match status" value="1"/>
</dbReference>
<keyword evidence="7" id="KW-1133">Transmembrane helix</keyword>
<dbReference type="PANTHER" id="PTHR43711">
    <property type="entry name" value="TWO-COMPONENT HISTIDINE KINASE"/>
    <property type="match status" value="1"/>
</dbReference>
<keyword evidence="7" id="KW-0472">Membrane</keyword>
<evidence type="ECO:0000313" key="9">
    <source>
        <dbReference type="EMBL" id="OAQ38231.1"/>
    </source>
</evidence>
<dbReference type="SUPFAM" id="SSF55874">
    <property type="entry name" value="ATPase domain of HSP90 chaperone/DNA topoisomerase II/histidine kinase"/>
    <property type="match status" value="1"/>
</dbReference>
<evidence type="ECO:0000256" key="6">
    <source>
        <dbReference type="ARBA" id="ARBA00023012"/>
    </source>
</evidence>
<proteinExistence type="predicted"/>
<evidence type="ECO:0000256" key="4">
    <source>
        <dbReference type="ARBA" id="ARBA00022679"/>
    </source>
</evidence>
<dbReference type="CDD" id="cd00075">
    <property type="entry name" value="HATPase"/>
    <property type="match status" value="1"/>
</dbReference>
<sequence length="452" mass="51741">MSTFNFFDHYIEKINSLWIKLIGNQSEFHLENRIFHSISLSIICLAAIYIPYNFYAGLYISSLSALIVGFIYFYQYYNSRYLGKPHNDTLFALTGLFIFGVNYFSNAGINGSTDIIWPTYLLLLFAVSHYRHHINWLIIYIAFFLILHLIEFTYPNLVQNPFITKNAHFTDRITAIPLAILVIYISFNFIRRSYDKERKLVLEKTLLLSKSNEQILIQNELLEKSNADKSKLMSIISHDLRSPLMNIQSYLILLNEYEMDSKERNQIENTLLKSTENAIDMLSNILHWSKSQMEGPNAQPIPVNLKTVLLSTIEMGKIAAVKKEIIFNHKLCDEMNVIADVDMLQLVIRNLLVNAIKFTPKGGQVDIIAERSLNECKITVADNGVGIPKEKQRSIFSIQTKPAYGTNKEVGVGLGLALCKEYVDLQNGRIDFISDEATGTQFFVYLPIATDI</sequence>
<dbReference type="InterPro" id="IPR005467">
    <property type="entry name" value="His_kinase_dom"/>
</dbReference>
<keyword evidence="6" id="KW-0902">Two-component regulatory system</keyword>
<dbReference type="Pfam" id="PF02518">
    <property type="entry name" value="HATPase_c"/>
    <property type="match status" value="1"/>
</dbReference>
<dbReference type="Pfam" id="PF00512">
    <property type="entry name" value="HisKA"/>
    <property type="match status" value="1"/>
</dbReference>
<feature type="transmembrane region" description="Helical" evidence="7">
    <location>
        <begin position="58"/>
        <end position="77"/>
    </location>
</feature>
<keyword evidence="3" id="KW-0597">Phosphoprotein</keyword>
<dbReference type="InterPro" id="IPR003661">
    <property type="entry name" value="HisK_dim/P_dom"/>
</dbReference>
<evidence type="ECO:0000256" key="5">
    <source>
        <dbReference type="ARBA" id="ARBA00022777"/>
    </source>
</evidence>
<dbReference type="PROSITE" id="PS50109">
    <property type="entry name" value="HIS_KIN"/>
    <property type="match status" value="1"/>
</dbReference>
<dbReference type="SUPFAM" id="SSF47384">
    <property type="entry name" value="Homodimeric domain of signal transducing histidine kinase"/>
    <property type="match status" value="1"/>
</dbReference>
<accession>A0A179DB04</accession>
<feature type="transmembrane region" description="Helical" evidence="7">
    <location>
        <begin position="137"/>
        <end position="154"/>
    </location>
</feature>
<comment type="caution">
    <text evidence="9">The sequence shown here is derived from an EMBL/GenBank/DDBJ whole genome shotgun (WGS) entry which is preliminary data.</text>
</comment>
<organism evidence="9 10">
    <name type="scientific">Pedobacter psychrophilus</name>
    <dbReference type="NCBI Taxonomy" id="1826909"/>
    <lineage>
        <taxon>Bacteria</taxon>
        <taxon>Pseudomonadati</taxon>
        <taxon>Bacteroidota</taxon>
        <taxon>Sphingobacteriia</taxon>
        <taxon>Sphingobacteriales</taxon>
        <taxon>Sphingobacteriaceae</taxon>
        <taxon>Pedobacter</taxon>
    </lineage>
</organism>
<name>A0A179DB04_9SPHI</name>
<evidence type="ECO:0000256" key="7">
    <source>
        <dbReference type="SAM" id="Phobius"/>
    </source>
</evidence>
<dbReference type="EC" id="2.7.13.3" evidence="2"/>
<dbReference type="SMART" id="SM00387">
    <property type="entry name" value="HATPase_c"/>
    <property type="match status" value="1"/>
</dbReference>
<evidence type="ECO:0000256" key="2">
    <source>
        <dbReference type="ARBA" id="ARBA00012438"/>
    </source>
</evidence>
<dbReference type="AlphaFoldDB" id="A0A179DB04"/>
<dbReference type="GO" id="GO:0000155">
    <property type="term" value="F:phosphorelay sensor kinase activity"/>
    <property type="evidence" value="ECO:0007669"/>
    <property type="project" value="InterPro"/>
</dbReference>
<dbReference type="InterPro" id="IPR003594">
    <property type="entry name" value="HATPase_dom"/>
</dbReference>
<comment type="catalytic activity">
    <reaction evidence="1">
        <text>ATP + protein L-histidine = ADP + protein N-phospho-L-histidine.</text>
        <dbReference type="EC" id="2.7.13.3"/>
    </reaction>
</comment>
<dbReference type="PANTHER" id="PTHR43711:SF1">
    <property type="entry name" value="HISTIDINE KINASE 1"/>
    <property type="match status" value="1"/>
</dbReference>
<keyword evidence="10" id="KW-1185">Reference proteome</keyword>
<reference evidence="9 10" key="2">
    <citation type="submission" date="2016-06" db="EMBL/GenBank/DDBJ databases">
        <title>Pedobacter psychrophilus sp. nov., isolated from Antarctic fragmentary rock.</title>
        <authorList>
            <person name="Svec P."/>
        </authorList>
    </citation>
    <scope>NUCLEOTIDE SEQUENCE [LARGE SCALE GENOMIC DNA]</scope>
    <source>
        <strain evidence="9 10">CCM 8644</strain>
    </source>
</reference>
<dbReference type="CDD" id="cd00082">
    <property type="entry name" value="HisKA"/>
    <property type="match status" value="1"/>
</dbReference>
<evidence type="ECO:0000259" key="8">
    <source>
        <dbReference type="PROSITE" id="PS50109"/>
    </source>
</evidence>
<dbReference type="InterPro" id="IPR036097">
    <property type="entry name" value="HisK_dim/P_sf"/>
</dbReference>
<feature type="transmembrane region" description="Helical" evidence="7">
    <location>
        <begin position="174"/>
        <end position="190"/>
    </location>
</feature>
<dbReference type="Proteomes" id="UP000078459">
    <property type="component" value="Unassembled WGS sequence"/>
</dbReference>
<dbReference type="InterPro" id="IPR004358">
    <property type="entry name" value="Sig_transdc_His_kin-like_C"/>
</dbReference>
<dbReference type="InterPro" id="IPR050736">
    <property type="entry name" value="Sensor_HK_Regulatory"/>
</dbReference>
<dbReference type="STRING" id="1826909.A5893_15655"/>
<reference evidence="9 10" key="1">
    <citation type="submission" date="2016-04" db="EMBL/GenBank/DDBJ databases">
        <authorList>
            <person name="Evans L.H."/>
            <person name="Alamgir A."/>
            <person name="Owens N."/>
            <person name="Weber N.D."/>
            <person name="Virtaneva K."/>
            <person name="Barbian K."/>
            <person name="Babar A."/>
            <person name="Rosenke K."/>
        </authorList>
    </citation>
    <scope>NUCLEOTIDE SEQUENCE [LARGE SCALE GENOMIC DNA]</scope>
    <source>
        <strain evidence="9 10">CCM 8644</strain>
    </source>
</reference>
<evidence type="ECO:0000313" key="10">
    <source>
        <dbReference type="Proteomes" id="UP000078459"/>
    </source>
</evidence>
<dbReference type="RefSeq" id="WP_068823623.1">
    <property type="nucleotide sequence ID" value="NZ_LWHJ01000031.1"/>
</dbReference>
<evidence type="ECO:0000256" key="3">
    <source>
        <dbReference type="ARBA" id="ARBA00022553"/>
    </source>
</evidence>
<keyword evidence="4" id="KW-0808">Transferase</keyword>
<evidence type="ECO:0000256" key="1">
    <source>
        <dbReference type="ARBA" id="ARBA00000085"/>
    </source>
</evidence>
<protein>
    <recommendedName>
        <fullName evidence="2">histidine kinase</fullName>
        <ecNumber evidence="2">2.7.13.3</ecNumber>
    </recommendedName>
</protein>
<dbReference type="PRINTS" id="PR00344">
    <property type="entry name" value="BCTRLSENSOR"/>
</dbReference>
<dbReference type="Gene3D" id="3.30.565.10">
    <property type="entry name" value="Histidine kinase-like ATPase, C-terminal domain"/>
    <property type="match status" value="1"/>
</dbReference>
<gene>
    <name evidence="9" type="ORF">A5893_15655</name>
</gene>
<feature type="transmembrane region" description="Helical" evidence="7">
    <location>
        <begin position="89"/>
        <end position="109"/>
    </location>
</feature>
<dbReference type="OrthoDB" id="9810447at2"/>
<dbReference type="EMBL" id="LWHJ01000031">
    <property type="protein sequence ID" value="OAQ38231.1"/>
    <property type="molecule type" value="Genomic_DNA"/>
</dbReference>
<feature type="domain" description="Histidine kinase" evidence="8">
    <location>
        <begin position="235"/>
        <end position="450"/>
    </location>
</feature>
<keyword evidence="7" id="KW-0812">Transmembrane</keyword>